<dbReference type="AlphaFoldDB" id="A0A9P9BNQ9"/>
<dbReference type="InterPro" id="IPR001128">
    <property type="entry name" value="Cyt_P450"/>
</dbReference>
<keyword evidence="10" id="KW-1185">Reference proteome</keyword>
<keyword evidence="8" id="KW-1133">Transmembrane helix</keyword>
<accession>A0A9P9BNQ9</accession>
<reference evidence="9" key="1">
    <citation type="journal article" date="2021" name="Nat. Commun.">
        <title>Genetic determinants of endophytism in the Arabidopsis root mycobiome.</title>
        <authorList>
            <person name="Mesny F."/>
            <person name="Miyauchi S."/>
            <person name="Thiergart T."/>
            <person name="Pickel B."/>
            <person name="Atanasova L."/>
            <person name="Karlsson M."/>
            <person name="Huettel B."/>
            <person name="Barry K.W."/>
            <person name="Haridas S."/>
            <person name="Chen C."/>
            <person name="Bauer D."/>
            <person name="Andreopoulos W."/>
            <person name="Pangilinan J."/>
            <person name="LaButti K."/>
            <person name="Riley R."/>
            <person name="Lipzen A."/>
            <person name="Clum A."/>
            <person name="Drula E."/>
            <person name="Henrissat B."/>
            <person name="Kohler A."/>
            <person name="Grigoriev I.V."/>
            <person name="Martin F.M."/>
            <person name="Hacquard S."/>
        </authorList>
    </citation>
    <scope>NUCLEOTIDE SEQUENCE</scope>
    <source>
        <strain evidence="9">MPI-CAGE-CH-0230</strain>
    </source>
</reference>
<keyword evidence="6" id="KW-0503">Monooxygenase</keyword>
<dbReference type="SUPFAM" id="SSF48264">
    <property type="entry name" value="Cytochrome P450"/>
    <property type="match status" value="1"/>
</dbReference>
<dbReference type="InterPro" id="IPR002403">
    <property type="entry name" value="Cyt_P450_E_grp-IV"/>
</dbReference>
<evidence type="ECO:0000256" key="3">
    <source>
        <dbReference type="ARBA" id="ARBA00022617"/>
    </source>
</evidence>
<dbReference type="PANTHER" id="PTHR24305:SF168">
    <property type="entry name" value="P450, PUTATIVE (EUROFUNG)-RELATED"/>
    <property type="match status" value="1"/>
</dbReference>
<comment type="caution">
    <text evidence="9">The sequence shown here is derived from an EMBL/GenBank/DDBJ whole genome shotgun (WGS) entry which is preliminary data.</text>
</comment>
<dbReference type="PRINTS" id="PR00465">
    <property type="entry name" value="EP450IV"/>
</dbReference>
<dbReference type="Pfam" id="PF00067">
    <property type="entry name" value="p450"/>
    <property type="match status" value="1"/>
</dbReference>
<dbReference type="Gene3D" id="1.10.630.10">
    <property type="entry name" value="Cytochrome P450"/>
    <property type="match status" value="1"/>
</dbReference>
<gene>
    <name evidence="9" type="ORF">B0I36DRAFT_252884</name>
</gene>
<keyword evidence="8" id="KW-0472">Membrane</keyword>
<dbReference type="GO" id="GO:0004497">
    <property type="term" value="F:monooxygenase activity"/>
    <property type="evidence" value="ECO:0007669"/>
    <property type="project" value="UniProtKB-KW"/>
</dbReference>
<comment type="cofactor">
    <cofactor evidence="1 7">
        <name>heme</name>
        <dbReference type="ChEBI" id="CHEBI:30413"/>
    </cofactor>
</comment>
<dbReference type="GO" id="GO:0016705">
    <property type="term" value="F:oxidoreductase activity, acting on paired donors, with incorporation or reduction of molecular oxygen"/>
    <property type="evidence" value="ECO:0007669"/>
    <property type="project" value="InterPro"/>
</dbReference>
<dbReference type="OrthoDB" id="1470350at2759"/>
<keyword evidence="6" id="KW-0560">Oxidoreductase</keyword>
<evidence type="ECO:0000256" key="8">
    <source>
        <dbReference type="SAM" id="Phobius"/>
    </source>
</evidence>
<sequence>MSSELISLRILLGLLPVVFLTRFYVRWRRLRHVPGPFWWSITPIPFLVVNLKGISHEAQDDLVRKYGPLVRIGRNTVLTTDHKHCQKMSAHKSNYEKGQWYSSFRFQVGIHHSFSETNEQKHGALRTKIGPGHAATPLENSMDRQLTRMFSLVERDYLNPQHAKPTKRVDLSVLTRSFALDTIGDMTFGAPFGFLDEGVDVFGWFKWNEDFFPVASTCATFPVLGDLFQFWPFSLALPTRKDKVGLGRFIRAAEDSLDSHSQSGALPRQDMIAQFLKNGASRTEAISSALIQVVAGTDSVAVAICMTMLLVFSNPSIHTKLMSELSSAEQAGLISRPLIRDSEARRLPYLQAVIREGIRKFPPLTPLLSKTVPQGGDVVCGHHLPAGTQVGVHVVSIMHSKECWGGDADTFRPERWLEADEATLEDMSTCLEAVFGYGRYKCLGRGVAFMEMNKALPEFLLRYNITFSNPTRPVDVLYSAAFWMMHGLWASISSRV</sequence>
<feature type="binding site" description="axial binding residue" evidence="7">
    <location>
        <position position="442"/>
    </location>
    <ligand>
        <name>heme</name>
        <dbReference type="ChEBI" id="CHEBI:30413"/>
    </ligand>
    <ligandPart>
        <name>Fe</name>
        <dbReference type="ChEBI" id="CHEBI:18248"/>
    </ligandPart>
</feature>
<keyword evidence="8" id="KW-0812">Transmembrane</keyword>
<proteinExistence type="inferred from homology"/>
<keyword evidence="4 7" id="KW-0479">Metal-binding</keyword>
<evidence type="ECO:0000256" key="1">
    <source>
        <dbReference type="ARBA" id="ARBA00001971"/>
    </source>
</evidence>
<dbReference type="GO" id="GO:0020037">
    <property type="term" value="F:heme binding"/>
    <property type="evidence" value="ECO:0007669"/>
    <property type="project" value="InterPro"/>
</dbReference>
<evidence type="ECO:0000256" key="6">
    <source>
        <dbReference type="ARBA" id="ARBA00023033"/>
    </source>
</evidence>
<dbReference type="PANTHER" id="PTHR24305">
    <property type="entry name" value="CYTOCHROME P450"/>
    <property type="match status" value="1"/>
</dbReference>
<evidence type="ECO:0000256" key="5">
    <source>
        <dbReference type="ARBA" id="ARBA00023004"/>
    </source>
</evidence>
<dbReference type="RefSeq" id="XP_046007319.1">
    <property type="nucleotide sequence ID" value="XM_046150716.1"/>
</dbReference>
<evidence type="ECO:0000256" key="7">
    <source>
        <dbReference type="PIRSR" id="PIRSR602403-1"/>
    </source>
</evidence>
<evidence type="ECO:0000256" key="2">
    <source>
        <dbReference type="ARBA" id="ARBA00010617"/>
    </source>
</evidence>
<evidence type="ECO:0000313" key="10">
    <source>
        <dbReference type="Proteomes" id="UP000756346"/>
    </source>
</evidence>
<dbReference type="CDD" id="cd11060">
    <property type="entry name" value="CYP57A1-like"/>
    <property type="match status" value="1"/>
</dbReference>
<dbReference type="EMBL" id="JAGTJQ010000010">
    <property type="protein sequence ID" value="KAH7021118.1"/>
    <property type="molecule type" value="Genomic_DNA"/>
</dbReference>
<dbReference type="Proteomes" id="UP000756346">
    <property type="component" value="Unassembled WGS sequence"/>
</dbReference>
<evidence type="ECO:0000256" key="4">
    <source>
        <dbReference type="ARBA" id="ARBA00022723"/>
    </source>
</evidence>
<keyword evidence="5 7" id="KW-0408">Iron</keyword>
<name>A0A9P9BNQ9_9PEZI</name>
<feature type="transmembrane region" description="Helical" evidence="8">
    <location>
        <begin position="6"/>
        <end position="25"/>
    </location>
</feature>
<organism evidence="9 10">
    <name type="scientific">Microdochium trichocladiopsis</name>
    <dbReference type="NCBI Taxonomy" id="1682393"/>
    <lineage>
        <taxon>Eukaryota</taxon>
        <taxon>Fungi</taxon>
        <taxon>Dikarya</taxon>
        <taxon>Ascomycota</taxon>
        <taxon>Pezizomycotina</taxon>
        <taxon>Sordariomycetes</taxon>
        <taxon>Xylariomycetidae</taxon>
        <taxon>Xylariales</taxon>
        <taxon>Microdochiaceae</taxon>
        <taxon>Microdochium</taxon>
    </lineage>
</organism>
<dbReference type="InterPro" id="IPR036396">
    <property type="entry name" value="Cyt_P450_sf"/>
</dbReference>
<dbReference type="InterPro" id="IPR050121">
    <property type="entry name" value="Cytochrome_P450_monoxygenase"/>
</dbReference>
<protein>
    <submittedName>
        <fullName evidence="9">Pisatin demethylase</fullName>
    </submittedName>
</protein>
<comment type="similarity">
    <text evidence="2">Belongs to the cytochrome P450 family.</text>
</comment>
<dbReference type="GeneID" id="70180262"/>
<evidence type="ECO:0000313" key="9">
    <source>
        <dbReference type="EMBL" id="KAH7021118.1"/>
    </source>
</evidence>
<keyword evidence="3 7" id="KW-0349">Heme</keyword>
<dbReference type="GO" id="GO:0005506">
    <property type="term" value="F:iron ion binding"/>
    <property type="evidence" value="ECO:0007669"/>
    <property type="project" value="InterPro"/>
</dbReference>